<protein>
    <recommendedName>
        <fullName evidence="15">Minor capsid protein L2</fullName>
    </recommendedName>
</protein>
<dbReference type="GO" id="GO:0003677">
    <property type="term" value="F:DNA binding"/>
    <property type="evidence" value="ECO:0007669"/>
    <property type="project" value="UniProtKB-UniRule"/>
</dbReference>
<evidence type="ECO:0000256" key="6">
    <source>
        <dbReference type="ARBA" id="ARBA00022812"/>
    </source>
</evidence>
<dbReference type="HAMAP" id="MF_04003">
    <property type="entry name" value="PPV_L2"/>
    <property type="match status" value="1"/>
</dbReference>
<dbReference type="GO" id="GO:0042025">
    <property type="term" value="C:host cell nucleus"/>
    <property type="evidence" value="ECO:0007669"/>
    <property type="project" value="UniProtKB-SubCell"/>
</dbReference>
<evidence type="ECO:0000256" key="7">
    <source>
        <dbReference type="ARBA" id="ARBA00022844"/>
    </source>
</evidence>
<keyword evidence="3 15" id="KW-0167">Capsid protein</keyword>
<evidence type="ECO:0000256" key="5">
    <source>
        <dbReference type="ARBA" id="ARBA00022581"/>
    </source>
</evidence>
<evidence type="ECO:0000256" key="1">
    <source>
        <dbReference type="ARBA" id="ARBA00022524"/>
    </source>
</evidence>
<comment type="function">
    <text evidence="15">Minor protein of the capsid that localizes along the inner surface of the virion, within the central cavities beneath the L1 pentamers. Plays a role in capsid stabilization through interaction with the major capsid protein L1. Once the virion enters the host cell, L2 escorts the genomic DNA into the nucleus by promoting escape from the endosomal compartments and traffic through the host Golgi network. Mechanistically, the C-terminus of L2 possesses a cell-penetrating peptide that protudes from the host endosome, interacts with host cytoplasmic retromer cargo and thereby mediates the capsid delivery to the host trans-Golgi network. Plays a role through its interaction with host dynein in the intracellular microtubule-dependent transport of viral capsid toward the nucleus. Mediates the viral genome import into the nucleus through binding to host importins. Once within the nucleus, L2 localizes viral genomes to host PML bodies in order to activate early gene expression for establishment of infection. Later on, promotes late gene expression by interacting with the viral E2 protein and by inhibiting its transcriptional activation functions. During virion assembly, encapsidates the genome by direct interaction with the viral DNA.</text>
</comment>
<comment type="PTM">
    <text evidence="15">Highly phosphorylated.</text>
</comment>
<keyword evidence="13 15" id="KW-1015">Disulfide bond</keyword>
<keyword evidence="14 15" id="KW-1160">Virus entry into host cell</keyword>
<dbReference type="GO" id="GO:0005198">
    <property type="term" value="F:structural molecule activity"/>
    <property type="evidence" value="ECO:0007669"/>
    <property type="project" value="UniProtKB-UniRule"/>
</dbReference>
<evidence type="ECO:0000313" key="16">
    <source>
        <dbReference type="EMBL" id="AYA93882.1"/>
    </source>
</evidence>
<evidence type="ECO:0000256" key="12">
    <source>
        <dbReference type="ARBA" id="ARBA00023125"/>
    </source>
</evidence>
<evidence type="ECO:0000256" key="2">
    <source>
        <dbReference type="ARBA" id="ARBA00022553"/>
    </source>
</evidence>
<evidence type="ECO:0000256" key="14">
    <source>
        <dbReference type="ARBA" id="ARBA00023296"/>
    </source>
</evidence>
<gene>
    <name evidence="15" type="primary">L2</name>
</gene>
<proteinExistence type="inferred from homology"/>
<keyword evidence="5 15" id="KW-0945">Host-virus interaction</keyword>
<organism evidence="16">
    <name type="scientific">Human papillomavirus</name>
    <dbReference type="NCBI Taxonomy" id="10566"/>
    <lineage>
        <taxon>Viruses</taxon>
        <taxon>Monodnaviria</taxon>
        <taxon>Shotokuvirae</taxon>
        <taxon>Cossaviricota</taxon>
        <taxon>Papovaviricetes</taxon>
        <taxon>Zurhausenvirales</taxon>
        <taxon>Papillomaviridae</taxon>
    </lineage>
</organism>
<keyword evidence="2 15" id="KW-0597">Phosphoprotein</keyword>
<sequence>MSNSRKRRAAPVDLYKSCQLGGDCFPDVQNKIEGKTLADRLLQIFSSVLYFGGLGIGTGKGTGGTTGYKPLETPIIRGGTRLPEAIRPSIPIDPLGGADVIPLDVIDAAAPSVVPLTDGVPDTTIISSGTGPNVTIGDLDITTTFDETAVTVPKGDHPAIIDVSEEGASVIDVQNGPPPPKKIQLDTLLNPPETIDLVVPATTTYRDPNINVFVDAHMAGEVIGAEYIPLEELNTLQEFSIEESTPRTSTPSSNVTRLGTRAKDLYNRFVVQMPTQDLLTIVQPSRQVTFEFDNPAFSDDVSYEFKNDLREVTAAPNADFRDIQSLSRPKLAATESGAIRYSRLGQRASMQTRSGLIIGEKVHFYYDLSEINPIENIEMSTFATSADATAINAQSESFFINEAFEPFSEDVLLDNQLDNFQNSQLVLTFTTEESETVDIPTIPPNLSLKVFVPDVSNNIFVSYPTEGSIVPPYVPAVPVSPFMPVEMNIYGEAFVIDPYYLKRKRKRFALY</sequence>
<keyword evidence="11 15" id="KW-1176">Cytoplasmic inwards viral transport</keyword>
<keyword evidence="10" id="KW-1039">Host endosome</keyword>
<keyword evidence="1 15" id="KW-1163">Viral penetration into host nucleus</keyword>
<reference evidence="16" key="1">
    <citation type="journal article" date="2018" name="Nat. Med.">
        <title>Expanded skin virome in DOCK8-deficient patients.</title>
        <authorList>
            <consortium name="NISC Comparative Sequencing Program"/>
            <person name="Tirosh O."/>
            <person name="Conlan S."/>
            <person name="Deming C."/>
            <person name="Lee-Lin S.Q."/>
            <person name="Huang X."/>
            <person name="Su H.C."/>
            <person name="Freeman A.F."/>
            <person name="Segre J.A."/>
            <person name="Kong H.H."/>
        </authorList>
    </citation>
    <scope>NUCLEOTIDE SEQUENCE</scope>
    <source>
        <strain evidence="16">HPV-mSK_090</strain>
    </source>
</reference>
<evidence type="ECO:0000256" key="9">
    <source>
        <dbReference type="ARBA" id="ARBA00022952"/>
    </source>
</evidence>
<evidence type="ECO:0000256" key="11">
    <source>
        <dbReference type="ARBA" id="ARBA00023120"/>
    </source>
</evidence>
<evidence type="ECO:0000256" key="3">
    <source>
        <dbReference type="ARBA" id="ARBA00022561"/>
    </source>
</evidence>
<dbReference type="GO" id="GO:0019028">
    <property type="term" value="C:viral capsid"/>
    <property type="evidence" value="ECO:0007669"/>
    <property type="project" value="UniProtKB-UniRule"/>
</dbReference>
<evidence type="ECO:0000256" key="10">
    <source>
        <dbReference type="ARBA" id="ARBA00023046"/>
    </source>
</evidence>
<evidence type="ECO:0000256" key="15">
    <source>
        <dbReference type="HAMAP-Rule" id="MF_04003"/>
    </source>
</evidence>
<dbReference type="InterPro" id="IPR000784">
    <property type="entry name" value="Late_L2"/>
</dbReference>
<dbReference type="Pfam" id="PF00513">
    <property type="entry name" value="Late_protein_L2"/>
    <property type="match status" value="1"/>
</dbReference>
<keyword evidence="8 15" id="KW-0426">Late protein</keyword>
<keyword evidence="7 15" id="KW-0946">Virion</keyword>
<accession>A0A385PPS3</accession>
<name>A0A385PPS3_9PAPI</name>
<keyword evidence="4 15" id="KW-1048">Host nucleus</keyword>
<dbReference type="GO" id="GO:0075521">
    <property type="term" value="P:microtubule-dependent intracellular transport of viral material towards nucleus"/>
    <property type="evidence" value="ECO:0007669"/>
    <property type="project" value="UniProtKB-UniRule"/>
</dbReference>
<comment type="caution">
    <text evidence="15">Lacks conserved residue(s) required for the propagation of feature annotation.</text>
</comment>
<evidence type="ECO:0000256" key="4">
    <source>
        <dbReference type="ARBA" id="ARBA00022562"/>
    </source>
</evidence>
<dbReference type="GO" id="GO:0046718">
    <property type="term" value="P:symbiont entry into host cell"/>
    <property type="evidence" value="ECO:0007669"/>
    <property type="project" value="UniProtKB-KW"/>
</dbReference>
<dbReference type="EMBL" id="MH777233">
    <property type="protein sequence ID" value="AYA93882.1"/>
    <property type="molecule type" value="Genomic_DNA"/>
</dbReference>
<comment type="subunit">
    <text evidence="15">Interacts with major capsid protein L1. Interacts with E2; this interaction inhibits E2 transcriptional activity but not the DNA replication function E2. Interacts with host HSPA8; this interaction is required for L2 nuclear translocation. Interacts with host importins KPNB2 and KPNB3. Forms a complex with importin alpha2-beta1 heterodimers via interaction with the importin alpha2 adapter. Interacts with host DYNLT1; this interaction is essential for virus intracellular transport during entry. Interacts (via C-terminus) with host retromer subunits VPS35 AND VPS29.</text>
</comment>
<feature type="disulfide bond" evidence="15">
    <location>
        <begin position="18"/>
        <end position="24"/>
    </location>
</feature>
<comment type="similarity">
    <text evidence="15">Belongs to the papillomaviridae L2 protein family.</text>
</comment>
<comment type="subcellular location">
    <subcellularLocation>
        <location evidence="15">Virion</location>
    </subcellularLocation>
    <subcellularLocation>
        <location evidence="15">Host nucleus</location>
    </subcellularLocation>
</comment>
<evidence type="ECO:0000256" key="13">
    <source>
        <dbReference type="ARBA" id="ARBA00023157"/>
    </source>
</evidence>
<keyword evidence="12 15" id="KW-0238">DNA-binding</keyword>
<keyword evidence="9 15" id="KW-1177">Microtubular inwards viral transport</keyword>
<dbReference type="GO" id="GO:0075732">
    <property type="term" value="P:viral penetration into host nucleus"/>
    <property type="evidence" value="ECO:0007669"/>
    <property type="project" value="UniProtKB-KW"/>
</dbReference>
<evidence type="ECO:0000256" key="8">
    <source>
        <dbReference type="ARBA" id="ARBA00022921"/>
    </source>
</evidence>
<keyword evidence="6" id="KW-1040">Host Golgi apparatus</keyword>
<dbReference type="GO" id="GO:0043657">
    <property type="term" value="C:host cell"/>
    <property type="evidence" value="ECO:0007669"/>
    <property type="project" value="GOC"/>
</dbReference>